<organism evidence="3 4">
    <name type="scientific">Pedobacter puniceum</name>
    <dbReference type="NCBI Taxonomy" id="2666136"/>
    <lineage>
        <taxon>Bacteria</taxon>
        <taxon>Pseudomonadati</taxon>
        <taxon>Bacteroidota</taxon>
        <taxon>Sphingobacteriia</taxon>
        <taxon>Sphingobacteriales</taxon>
        <taxon>Sphingobacteriaceae</taxon>
        <taxon>Pedobacter</taxon>
    </lineage>
</organism>
<dbReference type="Proteomes" id="UP000462931">
    <property type="component" value="Unassembled WGS sequence"/>
</dbReference>
<feature type="domain" description="Uncharacterized protein YyaB-like PH" evidence="2">
    <location>
        <begin position="60"/>
        <end position="137"/>
    </location>
</feature>
<keyword evidence="4" id="KW-1185">Reference proteome</keyword>
<dbReference type="InterPro" id="IPR009589">
    <property type="entry name" value="PH_YyaB-like"/>
</dbReference>
<feature type="transmembrane region" description="Helical" evidence="1">
    <location>
        <begin position="38"/>
        <end position="58"/>
    </location>
</feature>
<keyword evidence="1" id="KW-0472">Membrane</keyword>
<accession>A0A7K0FRW4</accession>
<evidence type="ECO:0000313" key="3">
    <source>
        <dbReference type="EMBL" id="MRX48503.1"/>
    </source>
</evidence>
<gene>
    <name evidence="3" type="ORF">GJJ64_15015</name>
</gene>
<proteinExistence type="predicted"/>
<dbReference type="EMBL" id="WKJI01000004">
    <property type="protein sequence ID" value="MRX48503.1"/>
    <property type="molecule type" value="Genomic_DNA"/>
</dbReference>
<dbReference type="AlphaFoldDB" id="A0A7K0FRW4"/>
<evidence type="ECO:0000256" key="1">
    <source>
        <dbReference type="SAM" id="Phobius"/>
    </source>
</evidence>
<keyword evidence="1" id="KW-1133">Transmembrane helix</keyword>
<evidence type="ECO:0000313" key="4">
    <source>
        <dbReference type="Proteomes" id="UP000462931"/>
    </source>
</evidence>
<sequence>MPLNSIKFKSQKSYFITFLVFLPLIGIAFILIFTTWKLPLYILPMLMFTNIIRIVRLCRCHYVISNQKDLIINFGPNRKTIPIKSITSITEVNRLSLYSWFVSWSNDTSGLLIFYHKSSKVVISPENREEFKALLEALRKV</sequence>
<comment type="caution">
    <text evidence="3">The sequence shown here is derived from an EMBL/GenBank/DDBJ whole genome shotgun (WGS) entry which is preliminary data.</text>
</comment>
<reference evidence="3 4" key="1">
    <citation type="submission" date="2019-11" db="EMBL/GenBank/DDBJ databases">
        <authorList>
            <person name="Cheng Q."/>
            <person name="Yang Z."/>
        </authorList>
    </citation>
    <scope>NUCLEOTIDE SEQUENCE [LARGE SCALE GENOMIC DNA]</scope>
    <source>
        <strain evidence="3 4">HX-22-1</strain>
    </source>
</reference>
<dbReference type="Pfam" id="PF06713">
    <property type="entry name" value="bPH_4"/>
    <property type="match status" value="1"/>
</dbReference>
<protein>
    <recommendedName>
        <fullName evidence="2">Uncharacterized protein YyaB-like PH domain-containing protein</fullName>
    </recommendedName>
</protein>
<keyword evidence="1" id="KW-0812">Transmembrane</keyword>
<feature type="transmembrane region" description="Helical" evidence="1">
    <location>
        <begin position="12"/>
        <end position="32"/>
    </location>
</feature>
<evidence type="ECO:0000259" key="2">
    <source>
        <dbReference type="Pfam" id="PF06713"/>
    </source>
</evidence>
<name>A0A7K0FRW4_9SPHI</name>
<dbReference type="GO" id="GO:0030153">
    <property type="term" value="P:bacteriocin immunity"/>
    <property type="evidence" value="ECO:0007669"/>
    <property type="project" value="InterPro"/>
</dbReference>